<gene>
    <name evidence="1" type="ORF">SPARVUS_LOCUS405987</name>
</gene>
<name>A0ABN9AFU9_9NEOB</name>
<keyword evidence="2" id="KW-1185">Reference proteome</keyword>
<proteinExistence type="predicted"/>
<accession>A0ABN9AFU9</accession>
<reference evidence="1" key="1">
    <citation type="submission" date="2023-05" db="EMBL/GenBank/DDBJ databases">
        <authorList>
            <person name="Stuckert A."/>
        </authorList>
    </citation>
    <scope>NUCLEOTIDE SEQUENCE</scope>
</reference>
<protein>
    <submittedName>
        <fullName evidence="1">Uncharacterized protein</fullName>
    </submittedName>
</protein>
<evidence type="ECO:0000313" key="2">
    <source>
        <dbReference type="Proteomes" id="UP001162483"/>
    </source>
</evidence>
<dbReference type="Proteomes" id="UP001162483">
    <property type="component" value="Unassembled WGS sequence"/>
</dbReference>
<dbReference type="EMBL" id="CATNWA010000138">
    <property type="protein sequence ID" value="CAI9533526.1"/>
    <property type="molecule type" value="Genomic_DNA"/>
</dbReference>
<comment type="caution">
    <text evidence="1">The sequence shown here is derived from an EMBL/GenBank/DDBJ whole genome shotgun (WGS) entry which is preliminary data.</text>
</comment>
<organism evidence="1 2">
    <name type="scientific">Staurois parvus</name>
    <dbReference type="NCBI Taxonomy" id="386267"/>
    <lineage>
        <taxon>Eukaryota</taxon>
        <taxon>Metazoa</taxon>
        <taxon>Chordata</taxon>
        <taxon>Craniata</taxon>
        <taxon>Vertebrata</taxon>
        <taxon>Euteleostomi</taxon>
        <taxon>Amphibia</taxon>
        <taxon>Batrachia</taxon>
        <taxon>Anura</taxon>
        <taxon>Neobatrachia</taxon>
        <taxon>Ranoidea</taxon>
        <taxon>Ranidae</taxon>
        <taxon>Staurois</taxon>
    </lineage>
</organism>
<sequence>MYNERAGSSRAKSTVRSQPCQLYAESVAKDLQTLAFRLAQQRELHGMDFHGQATAFKPVQWCKAHSHWTLKQWEIWHSNGRV</sequence>
<evidence type="ECO:0000313" key="1">
    <source>
        <dbReference type="EMBL" id="CAI9533526.1"/>
    </source>
</evidence>